<keyword evidence="1" id="KW-0614">Plasmid</keyword>
<protein>
    <submittedName>
        <fullName evidence="1">Uncharacterized protein</fullName>
    </submittedName>
</protein>
<accession>A0A4D8PN07</accession>
<reference evidence="1 2" key="1">
    <citation type="submission" date="2018-09" db="EMBL/GenBank/DDBJ databases">
        <title>Whole genome based analysis of evolution and adaptive divergence in Indian and Brazilian strains of Azospirillum brasilense.</title>
        <authorList>
            <person name="Singh C."/>
            <person name="Tripathi A.K."/>
        </authorList>
    </citation>
    <scope>NUCLEOTIDE SEQUENCE [LARGE SCALE GENOMIC DNA]</scope>
    <source>
        <strain evidence="1 2">MTCC4035</strain>
        <plasmid evidence="1 2">p3</plasmid>
    </source>
</reference>
<gene>
    <name evidence="1" type="ORF">D3093_30100</name>
</gene>
<geneLocation type="plasmid" evidence="1 2">
    <name>p3</name>
</geneLocation>
<evidence type="ECO:0000313" key="1">
    <source>
        <dbReference type="EMBL" id="QCN99476.1"/>
    </source>
</evidence>
<sequence>MQVALLHVLGQFQIARGVPVLRRAEQTGQTLRRQAARGMLRQHRAHPVTVGVAWGAASVWRCMGRPSGPRIADGGIRRLRDGSGSGHGPARLVIIVAGAQGVALGIG</sequence>
<proteinExistence type="predicted"/>
<dbReference type="Proteomes" id="UP000298595">
    <property type="component" value="Plasmid p3"/>
</dbReference>
<dbReference type="KEGG" id="aare:D3093_30100"/>
<dbReference type="EMBL" id="CP032324">
    <property type="protein sequence ID" value="QCN99476.1"/>
    <property type="molecule type" value="Genomic_DNA"/>
</dbReference>
<evidence type="ECO:0000313" key="2">
    <source>
        <dbReference type="Proteomes" id="UP000298595"/>
    </source>
</evidence>
<dbReference type="AlphaFoldDB" id="A0A4D8PN07"/>
<name>A0A4D8PN07_9PROT</name>
<organism evidence="1 2">
    <name type="scientific">Azospirillum argentinense</name>
    <dbReference type="NCBI Taxonomy" id="2970906"/>
    <lineage>
        <taxon>Bacteria</taxon>
        <taxon>Pseudomonadati</taxon>
        <taxon>Pseudomonadota</taxon>
        <taxon>Alphaproteobacteria</taxon>
        <taxon>Rhodospirillales</taxon>
        <taxon>Azospirillaceae</taxon>
        <taxon>Azospirillum</taxon>
    </lineage>
</organism>